<name>A0A1N6HI26_9RHOB</name>
<reference evidence="3" key="1">
    <citation type="submission" date="2016-11" db="EMBL/GenBank/DDBJ databases">
        <authorList>
            <person name="Varghese N."/>
            <person name="Submissions S."/>
        </authorList>
    </citation>
    <scope>NUCLEOTIDE SEQUENCE [LARGE SCALE GENOMIC DNA]</scope>
    <source>
        <strain evidence="3">DSM 29440</strain>
    </source>
</reference>
<proteinExistence type="predicted"/>
<keyword evidence="3" id="KW-1185">Reference proteome</keyword>
<dbReference type="PANTHER" id="PTHR42815:SF2">
    <property type="entry name" value="FAD-BINDING, PUTATIVE (AFU_ORTHOLOGUE AFUA_6G07600)-RELATED"/>
    <property type="match status" value="1"/>
</dbReference>
<evidence type="ECO:0000313" key="2">
    <source>
        <dbReference type="EMBL" id="SIO19412.1"/>
    </source>
</evidence>
<dbReference type="Pfam" id="PF01243">
    <property type="entry name" value="PNPOx_N"/>
    <property type="match status" value="1"/>
</dbReference>
<dbReference type="Gene3D" id="2.30.110.10">
    <property type="entry name" value="Electron Transport, Fmn-binding Protein, Chain A"/>
    <property type="match status" value="1"/>
</dbReference>
<dbReference type="AlphaFoldDB" id="A0A1N6HI26"/>
<dbReference type="RefSeq" id="WP_074257300.1">
    <property type="nucleotide sequence ID" value="NZ_FSRL01000001.1"/>
</dbReference>
<organism evidence="2 3">
    <name type="scientific">Vannielia litorea</name>
    <dbReference type="NCBI Taxonomy" id="1217970"/>
    <lineage>
        <taxon>Bacteria</taxon>
        <taxon>Pseudomonadati</taxon>
        <taxon>Pseudomonadota</taxon>
        <taxon>Alphaproteobacteria</taxon>
        <taxon>Rhodobacterales</taxon>
        <taxon>Paracoccaceae</taxon>
        <taxon>Vannielia</taxon>
    </lineage>
</organism>
<evidence type="ECO:0000313" key="3">
    <source>
        <dbReference type="Proteomes" id="UP000184932"/>
    </source>
</evidence>
<dbReference type="EMBL" id="FSRL01000001">
    <property type="protein sequence ID" value="SIO19412.1"/>
    <property type="molecule type" value="Genomic_DNA"/>
</dbReference>
<dbReference type="Proteomes" id="UP000184932">
    <property type="component" value="Unassembled WGS sequence"/>
</dbReference>
<dbReference type="InterPro" id="IPR011576">
    <property type="entry name" value="Pyridox_Oxase_N"/>
</dbReference>
<protein>
    <recommendedName>
        <fullName evidence="1">Pyridoxamine 5'-phosphate oxidase N-terminal domain-containing protein</fullName>
    </recommendedName>
</protein>
<dbReference type="InterPro" id="IPR012349">
    <property type="entry name" value="Split_barrel_FMN-bd"/>
</dbReference>
<dbReference type="OrthoDB" id="9790331at2"/>
<evidence type="ECO:0000259" key="1">
    <source>
        <dbReference type="Pfam" id="PF01243"/>
    </source>
</evidence>
<accession>A0A1N6HI26</accession>
<gene>
    <name evidence="2" type="ORF">SAMN05444002_3395</name>
</gene>
<feature type="domain" description="Pyridoxamine 5'-phosphate oxidase N-terminal" evidence="1">
    <location>
        <begin position="46"/>
        <end position="133"/>
    </location>
</feature>
<dbReference type="SUPFAM" id="SSF50475">
    <property type="entry name" value="FMN-binding split barrel"/>
    <property type="match status" value="1"/>
</dbReference>
<dbReference type="STRING" id="1217970.SAMN05444002_3395"/>
<dbReference type="PANTHER" id="PTHR42815">
    <property type="entry name" value="FAD-BINDING, PUTATIVE (AFU_ORTHOLOGUE AFUA_6G07600)-RELATED"/>
    <property type="match status" value="1"/>
</dbReference>
<sequence length="183" mass="20662">MTQRYHDLMFTPAVLTRQEQNGSRAAYARDAPAPGPDRLTGAEIRFIMARDSFYMATNGADGWPHLQHRGGPKGFVRVIDESTLAFADFRGNRQFITLGNLDTDDRASLFFVDYPARARLKLLCHVRAVSLEGEPELAEALALPGYRAHPERAFLMRVEAFDWNCSQHITPRFTEDEIIHLGA</sequence>